<sequence>MAFPSYKRSLDSFNPEASSPRPPHRRKLNNSRSTATSTIANLGLVPDFNPTQALQQKPHSCLKHHTGPDLISPLSDELLLRILSSLSLNQLLGVSPVSRRFYTLACDSQLWKNLYYHRFVLPRARLIPGFGPHLGGNHSKNTFGRGCRWGTGHRACGNDLDIDLKVNNAGDPITGSSGQNEDAEDEEEEGVQDWLEGGITPPEDHDDDVRSDGVQEDPLLYYAPDEDRPNRTMDWKRQYRIRHNWAKGKCKAVELRLSGGQETVNTPRHEERFNEHQRSRKGQRSFIKAVQGIAVSADSRYLRAWDLRSRKLLGHVGLVEVPEVDGDAHSTAPSCMAIDEAKLVDGLLDIALGFTDGSFGVWRLSVKDGRLKRRYRHEKSSNGELIEMAYSHPYLITATGAVLVSLYTFGNSTAGPCDKTMVLPPPSLLTSLDSHTCQAPLSFSIRKTNSSVIASIAYTVTTHIGWSFGVQDLHISPPIQDDPASMPEITTTPIAHTLPLLLFRRPVNWIEYIPRPGHDSREPAESSVYEPPFTPPMTPRSRVMDPGRLSPHFSFSPRECGPKALCYNHPYLVATLPDNTLSHFLCRSGPSSLTVTSGHRLWGHTSGISQGQVNCRGKAVSVGSRGEEMRVWALEGATSRASNVMSVEIRPERVPGRDNGTSRYYDPIDVAEERDLVGFDDEMIVVWKQNRGRGESLVIYDFT</sequence>
<name>A0ABR0FSW5_9PEZI</name>
<dbReference type="Gene3D" id="1.20.1280.50">
    <property type="match status" value="1"/>
</dbReference>
<dbReference type="SUPFAM" id="SSF81383">
    <property type="entry name" value="F-box domain"/>
    <property type="match status" value="1"/>
</dbReference>
<dbReference type="Pfam" id="PF12937">
    <property type="entry name" value="F-box-like"/>
    <property type="match status" value="1"/>
</dbReference>
<evidence type="ECO:0000313" key="4">
    <source>
        <dbReference type="Proteomes" id="UP001322138"/>
    </source>
</evidence>
<dbReference type="InterPro" id="IPR036322">
    <property type="entry name" value="WD40_repeat_dom_sf"/>
</dbReference>
<dbReference type="PROSITE" id="PS50181">
    <property type="entry name" value="FBOX"/>
    <property type="match status" value="1"/>
</dbReference>
<dbReference type="InterPro" id="IPR036047">
    <property type="entry name" value="F-box-like_dom_sf"/>
</dbReference>
<evidence type="ECO:0000259" key="2">
    <source>
        <dbReference type="PROSITE" id="PS50181"/>
    </source>
</evidence>
<feature type="region of interest" description="Disordered" evidence="1">
    <location>
        <begin position="519"/>
        <end position="538"/>
    </location>
</feature>
<dbReference type="EMBL" id="JAFFGZ010000002">
    <property type="protein sequence ID" value="KAK4647051.1"/>
    <property type="molecule type" value="Genomic_DNA"/>
</dbReference>
<feature type="compositionally biased region" description="Acidic residues" evidence="1">
    <location>
        <begin position="181"/>
        <end position="191"/>
    </location>
</feature>
<dbReference type="InterPro" id="IPR001810">
    <property type="entry name" value="F-box_dom"/>
</dbReference>
<reference evidence="3 4" key="1">
    <citation type="journal article" date="2023" name="bioRxiv">
        <title>High-quality genome assemblies of four members of thePodospora anserinaspecies complex.</title>
        <authorList>
            <person name="Ament-Velasquez S.L."/>
            <person name="Vogan A.A."/>
            <person name="Wallerman O."/>
            <person name="Hartmann F."/>
            <person name="Gautier V."/>
            <person name="Silar P."/>
            <person name="Giraud T."/>
            <person name="Johannesson H."/>
        </authorList>
    </citation>
    <scope>NUCLEOTIDE SEQUENCE [LARGE SCALE GENOMIC DNA]</scope>
    <source>
        <strain evidence="3 4">CBS 112042</strain>
    </source>
</reference>
<keyword evidence="4" id="KW-1185">Reference proteome</keyword>
<proteinExistence type="predicted"/>
<dbReference type="RefSeq" id="XP_062736027.1">
    <property type="nucleotide sequence ID" value="XM_062875476.1"/>
</dbReference>
<evidence type="ECO:0000256" key="1">
    <source>
        <dbReference type="SAM" id="MobiDB-lite"/>
    </source>
</evidence>
<feature type="domain" description="F-box" evidence="2">
    <location>
        <begin position="68"/>
        <end position="114"/>
    </location>
</feature>
<dbReference type="Pfam" id="PF25499">
    <property type="entry name" value="Beta-prop_pof12"/>
    <property type="match status" value="1"/>
</dbReference>
<dbReference type="Gene3D" id="2.130.10.10">
    <property type="entry name" value="YVTN repeat-like/Quinoprotein amine dehydrogenase"/>
    <property type="match status" value="1"/>
</dbReference>
<comment type="caution">
    <text evidence="3">The sequence shown here is derived from an EMBL/GenBank/DDBJ whole genome shotgun (WGS) entry which is preliminary data.</text>
</comment>
<feature type="region of interest" description="Disordered" evidence="1">
    <location>
        <begin position="1"/>
        <end position="33"/>
    </location>
</feature>
<protein>
    <recommendedName>
        <fullName evidence="2">F-box domain-containing protein</fullName>
    </recommendedName>
</protein>
<evidence type="ECO:0000313" key="3">
    <source>
        <dbReference type="EMBL" id="KAK4647051.1"/>
    </source>
</evidence>
<dbReference type="InterPro" id="IPR015943">
    <property type="entry name" value="WD40/YVTN_repeat-like_dom_sf"/>
</dbReference>
<feature type="region of interest" description="Disordered" evidence="1">
    <location>
        <begin position="167"/>
        <end position="227"/>
    </location>
</feature>
<organism evidence="3 4">
    <name type="scientific">Podospora bellae-mahoneyi</name>
    <dbReference type="NCBI Taxonomy" id="2093777"/>
    <lineage>
        <taxon>Eukaryota</taxon>
        <taxon>Fungi</taxon>
        <taxon>Dikarya</taxon>
        <taxon>Ascomycota</taxon>
        <taxon>Pezizomycotina</taxon>
        <taxon>Sordariomycetes</taxon>
        <taxon>Sordariomycetidae</taxon>
        <taxon>Sordariales</taxon>
        <taxon>Podosporaceae</taxon>
        <taxon>Podospora</taxon>
    </lineage>
</organism>
<dbReference type="Proteomes" id="UP001322138">
    <property type="component" value="Unassembled WGS sequence"/>
</dbReference>
<accession>A0ABR0FSW5</accession>
<dbReference type="SUPFAM" id="SSF50978">
    <property type="entry name" value="WD40 repeat-like"/>
    <property type="match status" value="1"/>
</dbReference>
<dbReference type="GeneID" id="87894958"/>
<gene>
    <name evidence="3" type="ORF">QC761_122140</name>
</gene>